<feature type="domain" description="Zn(2)-C6 fungal-type" evidence="9">
    <location>
        <begin position="240"/>
        <end position="277"/>
    </location>
</feature>
<keyword evidence="5" id="KW-0238">DNA-binding</keyword>
<feature type="region of interest" description="Disordered" evidence="8">
    <location>
        <begin position="413"/>
        <end position="434"/>
    </location>
</feature>
<evidence type="ECO:0000256" key="8">
    <source>
        <dbReference type="SAM" id="MobiDB-lite"/>
    </source>
</evidence>
<evidence type="ECO:0000256" key="1">
    <source>
        <dbReference type="ARBA" id="ARBA00004123"/>
    </source>
</evidence>
<evidence type="ECO:0000313" key="10">
    <source>
        <dbReference type="EMBL" id="KAJ2904783.1"/>
    </source>
</evidence>
<organism evidence="10 11">
    <name type="scientific">Zalerion maritima</name>
    <dbReference type="NCBI Taxonomy" id="339359"/>
    <lineage>
        <taxon>Eukaryota</taxon>
        <taxon>Fungi</taxon>
        <taxon>Dikarya</taxon>
        <taxon>Ascomycota</taxon>
        <taxon>Pezizomycotina</taxon>
        <taxon>Sordariomycetes</taxon>
        <taxon>Lulworthiomycetidae</taxon>
        <taxon>Lulworthiales</taxon>
        <taxon>Lulworthiaceae</taxon>
        <taxon>Zalerion</taxon>
    </lineage>
</organism>
<dbReference type="InterPro" id="IPR051089">
    <property type="entry name" value="prtT"/>
</dbReference>
<keyword evidence="6" id="KW-0804">Transcription</keyword>
<dbReference type="GO" id="GO:0005634">
    <property type="term" value="C:nucleus"/>
    <property type="evidence" value="ECO:0007669"/>
    <property type="project" value="UniProtKB-SubCell"/>
</dbReference>
<dbReference type="Pfam" id="PF00172">
    <property type="entry name" value="Zn_clus"/>
    <property type="match status" value="1"/>
</dbReference>
<dbReference type="FunFam" id="4.10.240.10:FF:000003">
    <property type="entry name" value="C6 transcription factor (Leu3)"/>
    <property type="match status" value="1"/>
</dbReference>
<name>A0AAD5RVS9_9PEZI</name>
<feature type="compositionally biased region" description="Polar residues" evidence="8">
    <location>
        <begin position="386"/>
        <end position="395"/>
    </location>
</feature>
<keyword evidence="4" id="KW-0805">Transcription regulation</keyword>
<feature type="compositionally biased region" description="Low complexity" evidence="8">
    <location>
        <begin position="163"/>
        <end position="178"/>
    </location>
</feature>
<dbReference type="GO" id="GO:0000976">
    <property type="term" value="F:transcription cis-regulatory region binding"/>
    <property type="evidence" value="ECO:0007669"/>
    <property type="project" value="TreeGrafter"/>
</dbReference>
<sequence>MTSISAPISKKTHRASACRMDADNLDPRLRGGPDPTQDTAKPQSSAQSQPNATNTDQPPHSTAPLSLTGPTAVSPAPAPRPAAIHADSSTLVSADSITAKDGLAHHVAAITIAGLQQQQQQQQQQPHGSSVPTSISPTAAPSTSTTTSQGPSATLQPLAPGNSYYPSTPSTTAAAASANEYYRSTLGTLPQQHSPETPHNAPLTPGQHQAASSIHGGGILGHGGDKGGTPGSADQKRTRACEACRSLKVRCDAADPANPDASGPCKRCSKAGRQCIVTAPTRKRQKKPDSRVAELEKKIDALTASLNANRGTASGVSPPAYAAPSASHTHPAVNAASASPDVVMGGVGGGGGTDGRLTSSGQSYPKSTTPSATPWAAAQPPPTAAGQESSRTTPFNTSSMVAAGLKRKLAEAMPNAPDGSSAPPTTSSIPLPLRPGQIEHNFSDIVDRGIITMEKAAELWDRYVNLMVPNLPAVVFPPETTVADVRKNKPALFLAIMASATAEMPTVQKVLIKELMQMFAHKIIIVGEKYLELIQALHIAVIWYYPPDHFEELKFYQLVHMSAVMAIDIGLGRKKPMAGKRMAPYTWRDHPYRKHPFPDPTTIECRRAWLTCYFLASNTSMALHRPNLVRWTKFMSESFDILRTSPEASPSDEYFCHLVWTHKLSEEIGLQFELDDPTKAVNIVDSRTQHALRGFEYDLEKYSNSIPPELRQPSLRLSFHVVSLYMHEIALHGEKDEMIRPPMTRSGGTLTGLFGENSLTSHHIRALSACLTAIDGIFDTFLSMETTSIRCLPVFNYVRVAYAVVVLIKLYFAASAPESELGRVIDKDNMKVEHYLNALLEKFKATAAEDRSRPAAKFLLVLVMLKTWFHSRGKCSLKQQEGVPIPFPSQSIGGQNQQQGQQTQQRPYQQQQQKQAQQSQPPQSRPQQDFSATANTPLQLLSEVATNDPSCSQTQTTDATTTSTQAPIFPSGSNSWSPAQHMFPDGMRSAAEQPSGVAVAGPSPGPGDFSTSGMTVPGTGPANTVASQVAAAVSANNLLGGQAQQQGYAMPWLNPAFNADLVDYSGLMGDGWEEAMTLTLAGLGDGIAIGMGANDGAGVVSGLNLDLTQLGIPDGAVGNGFF</sequence>
<feature type="region of interest" description="Disordered" evidence="8">
    <location>
        <begin position="1"/>
        <end position="88"/>
    </location>
</feature>
<dbReference type="CDD" id="cd00067">
    <property type="entry name" value="GAL4"/>
    <property type="match status" value="1"/>
</dbReference>
<dbReference type="AlphaFoldDB" id="A0AAD5RVS9"/>
<evidence type="ECO:0000256" key="4">
    <source>
        <dbReference type="ARBA" id="ARBA00023015"/>
    </source>
</evidence>
<dbReference type="InterPro" id="IPR001138">
    <property type="entry name" value="Zn2Cys6_DnaBD"/>
</dbReference>
<reference evidence="10" key="1">
    <citation type="submission" date="2022-07" db="EMBL/GenBank/DDBJ databases">
        <title>Draft genome sequence of Zalerion maritima ATCC 34329, a (micro)plastics degrading marine fungus.</title>
        <authorList>
            <person name="Paco A."/>
            <person name="Goncalves M.F.M."/>
            <person name="Rocha-Santos T.A.P."/>
            <person name="Alves A."/>
        </authorList>
    </citation>
    <scope>NUCLEOTIDE SEQUENCE</scope>
    <source>
        <strain evidence="10">ATCC 34329</strain>
    </source>
</reference>
<protein>
    <submittedName>
        <fullName evidence="10">Fungal specific transcription protein</fullName>
    </submittedName>
</protein>
<evidence type="ECO:0000256" key="7">
    <source>
        <dbReference type="ARBA" id="ARBA00023242"/>
    </source>
</evidence>
<feature type="compositionally biased region" description="Gly residues" evidence="8">
    <location>
        <begin position="345"/>
        <end position="354"/>
    </location>
</feature>
<feature type="compositionally biased region" description="Low complexity" evidence="8">
    <location>
        <begin position="952"/>
        <end position="966"/>
    </location>
</feature>
<feature type="compositionally biased region" description="Polar residues" evidence="8">
    <location>
        <begin position="36"/>
        <end position="69"/>
    </location>
</feature>
<evidence type="ECO:0000256" key="5">
    <source>
        <dbReference type="ARBA" id="ARBA00023125"/>
    </source>
</evidence>
<feature type="compositionally biased region" description="Gly residues" evidence="8">
    <location>
        <begin position="215"/>
        <end position="230"/>
    </location>
</feature>
<comment type="caution">
    <text evidence="10">The sequence shown here is derived from an EMBL/GenBank/DDBJ whole genome shotgun (WGS) entry which is preliminary data.</text>
</comment>
<dbReference type="CDD" id="cd12148">
    <property type="entry name" value="fungal_TF_MHR"/>
    <property type="match status" value="1"/>
</dbReference>
<feature type="compositionally biased region" description="Basic and acidic residues" evidence="8">
    <location>
        <begin position="20"/>
        <end position="31"/>
    </location>
</feature>
<evidence type="ECO:0000313" key="11">
    <source>
        <dbReference type="Proteomes" id="UP001201980"/>
    </source>
</evidence>
<gene>
    <name evidence="10" type="ORF">MKZ38_007139</name>
</gene>
<evidence type="ECO:0000256" key="3">
    <source>
        <dbReference type="ARBA" id="ARBA00022833"/>
    </source>
</evidence>
<keyword evidence="3" id="KW-0862">Zinc</keyword>
<dbReference type="PANTHER" id="PTHR31845:SF39">
    <property type="entry name" value="TRANSCRIPTION FACTOR PBCR-RELATED"/>
    <property type="match status" value="1"/>
</dbReference>
<dbReference type="PROSITE" id="PS50048">
    <property type="entry name" value="ZN2_CY6_FUNGAL_2"/>
    <property type="match status" value="1"/>
</dbReference>
<feature type="region of interest" description="Disordered" evidence="8">
    <location>
        <begin position="945"/>
        <end position="1015"/>
    </location>
</feature>
<feature type="region of interest" description="Disordered" evidence="8">
    <location>
        <begin position="886"/>
        <end position="931"/>
    </location>
</feature>
<dbReference type="GO" id="GO:0001216">
    <property type="term" value="F:DNA-binding transcription activator activity"/>
    <property type="evidence" value="ECO:0007669"/>
    <property type="project" value="UniProtKB-ARBA"/>
</dbReference>
<keyword evidence="2" id="KW-0479">Metal-binding</keyword>
<feature type="region of interest" description="Disordered" evidence="8">
    <location>
        <begin position="309"/>
        <end position="395"/>
    </location>
</feature>
<feature type="region of interest" description="Disordered" evidence="8">
    <location>
        <begin position="115"/>
        <end position="235"/>
    </location>
</feature>
<evidence type="ECO:0000256" key="6">
    <source>
        <dbReference type="ARBA" id="ARBA00023163"/>
    </source>
</evidence>
<dbReference type="Proteomes" id="UP001201980">
    <property type="component" value="Unassembled WGS sequence"/>
</dbReference>
<evidence type="ECO:0000256" key="2">
    <source>
        <dbReference type="ARBA" id="ARBA00022723"/>
    </source>
</evidence>
<comment type="subcellular location">
    <subcellularLocation>
        <location evidence="1">Nucleus</location>
    </subcellularLocation>
</comment>
<dbReference type="InterPro" id="IPR007219">
    <property type="entry name" value="XnlR_reg_dom"/>
</dbReference>
<accession>A0AAD5RVS9</accession>
<dbReference type="GO" id="GO:0000981">
    <property type="term" value="F:DNA-binding transcription factor activity, RNA polymerase II-specific"/>
    <property type="evidence" value="ECO:0007669"/>
    <property type="project" value="InterPro"/>
</dbReference>
<dbReference type="Gene3D" id="4.10.240.10">
    <property type="entry name" value="Zn(2)-C6 fungal-type DNA-binding domain"/>
    <property type="match status" value="1"/>
</dbReference>
<feature type="compositionally biased region" description="Polar residues" evidence="8">
    <location>
        <begin position="185"/>
        <end position="197"/>
    </location>
</feature>
<keyword evidence="11" id="KW-1185">Reference proteome</keyword>
<dbReference type="PANTHER" id="PTHR31845">
    <property type="entry name" value="FINGER DOMAIN PROTEIN, PUTATIVE-RELATED"/>
    <property type="match status" value="1"/>
</dbReference>
<dbReference type="SMART" id="SM00066">
    <property type="entry name" value="GAL4"/>
    <property type="match status" value="1"/>
</dbReference>
<keyword evidence="7" id="KW-0539">Nucleus</keyword>
<feature type="compositionally biased region" description="Low complexity" evidence="8">
    <location>
        <begin position="888"/>
        <end position="928"/>
    </location>
</feature>
<feature type="compositionally biased region" description="Low complexity" evidence="8">
    <location>
        <begin position="116"/>
        <end position="154"/>
    </location>
</feature>
<evidence type="ECO:0000259" key="9">
    <source>
        <dbReference type="PROSITE" id="PS50048"/>
    </source>
</evidence>
<dbReference type="InterPro" id="IPR036864">
    <property type="entry name" value="Zn2-C6_fun-type_DNA-bd_sf"/>
</dbReference>
<dbReference type="EMBL" id="JAKWBI020000044">
    <property type="protein sequence ID" value="KAJ2904783.1"/>
    <property type="molecule type" value="Genomic_DNA"/>
</dbReference>
<dbReference type="GO" id="GO:0008270">
    <property type="term" value="F:zinc ion binding"/>
    <property type="evidence" value="ECO:0007669"/>
    <property type="project" value="InterPro"/>
</dbReference>
<feature type="compositionally biased region" description="Low complexity" evidence="8">
    <location>
        <begin position="313"/>
        <end position="332"/>
    </location>
</feature>
<dbReference type="SUPFAM" id="SSF57701">
    <property type="entry name" value="Zn2/Cys6 DNA-binding domain"/>
    <property type="match status" value="1"/>
</dbReference>
<proteinExistence type="predicted"/>
<feature type="compositionally biased region" description="Low complexity" evidence="8">
    <location>
        <begin position="365"/>
        <end position="378"/>
    </location>
</feature>
<dbReference type="Pfam" id="PF04082">
    <property type="entry name" value="Fungal_trans"/>
    <property type="match status" value="1"/>
</dbReference>